<sequence>MLRSWPLAPRLRGGTGRMNDLTTTTTTPAKAGAQMGGAGELMDVRRHIDLSNWAPASAGVGASRAATPRDPHYTTAPIPPATPRDTKALD</sequence>
<organism evidence="2 3">
    <name type="scientific">Sphingomonas aurantiaca</name>
    <dbReference type="NCBI Taxonomy" id="185949"/>
    <lineage>
        <taxon>Bacteria</taxon>
        <taxon>Pseudomonadati</taxon>
        <taxon>Pseudomonadota</taxon>
        <taxon>Alphaproteobacteria</taxon>
        <taxon>Sphingomonadales</taxon>
        <taxon>Sphingomonadaceae</taxon>
        <taxon>Sphingomonas</taxon>
    </lineage>
</organism>
<feature type="region of interest" description="Disordered" evidence="1">
    <location>
        <begin position="56"/>
        <end position="90"/>
    </location>
</feature>
<dbReference type="AlphaFoldDB" id="A0A5E7ZZN4"/>
<proteinExistence type="predicted"/>
<protein>
    <submittedName>
        <fullName evidence="2">Uncharacterized protein</fullName>
    </submittedName>
</protein>
<feature type="region of interest" description="Disordered" evidence="1">
    <location>
        <begin position="1"/>
        <end position="35"/>
    </location>
</feature>
<dbReference type="Proteomes" id="UP000326857">
    <property type="component" value="Unassembled WGS sequence"/>
</dbReference>
<evidence type="ECO:0000313" key="2">
    <source>
        <dbReference type="EMBL" id="VVT24616.1"/>
    </source>
</evidence>
<dbReference type="EMBL" id="CABVLI010000043">
    <property type="protein sequence ID" value="VVT24616.1"/>
    <property type="molecule type" value="Genomic_DNA"/>
</dbReference>
<evidence type="ECO:0000256" key="1">
    <source>
        <dbReference type="SAM" id="MobiDB-lite"/>
    </source>
</evidence>
<accession>A0A5E7ZZN4</accession>
<gene>
    <name evidence="2" type="ORF">SPHINGO391_480129</name>
</gene>
<reference evidence="2 3" key="1">
    <citation type="submission" date="2019-09" db="EMBL/GenBank/DDBJ databases">
        <authorList>
            <person name="Dittami M. S."/>
        </authorList>
    </citation>
    <scope>NUCLEOTIDE SEQUENCE [LARGE SCALE GENOMIC DNA]</scope>
    <source>
        <strain evidence="2">SPHINGO391</strain>
    </source>
</reference>
<name>A0A5E7ZZN4_9SPHN</name>
<evidence type="ECO:0000313" key="3">
    <source>
        <dbReference type="Proteomes" id="UP000326857"/>
    </source>
</evidence>